<dbReference type="AlphaFoldDB" id="A0A7H0FXC6"/>
<dbReference type="KEGG" id="lsx:H8B22_00005"/>
<keyword evidence="2" id="KW-1185">Reference proteome</keyword>
<dbReference type="EMBL" id="CP060820">
    <property type="protein sequence ID" value="QNP40692.1"/>
    <property type="molecule type" value="Genomic_DNA"/>
</dbReference>
<accession>A0A7H0FXC6</accession>
<evidence type="ECO:0000313" key="2">
    <source>
        <dbReference type="Proteomes" id="UP000516018"/>
    </source>
</evidence>
<sequence length="68" mass="6819">MFFLRGAAARVGRVGAAVALGGIATIGADVVGRGLCGTDGSKAERKRDEKLGQLAAVGIEQGHQGQTP</sequence>
<proteinExistence type="predicted"/>
<protein>
    <submittedName>
        <fullName evidence="1">Uncharacterized protein</fullName>
    </submittedName>
</protein>
<organism evidence="1 2">
    <name type="scientific">Agrilutibacter terrestris</name>
    <dbReference type="NCBI Taxonomy" id="2865112"/>
    <lineage>
        <taxon>Bacteria</taxon>
        <taxon>Pseudomonadati</taxon>
        <taxon>Pseudomonadota</taxon>
        <taxon>Gammaproteobacteria</taxon>
        <taxon>Lysobacterales</taxon>
        <taxon>Lysobacteraceae</taxon>
        <taxon>Agrilutibacter</taxon>
    </lineage>
</organism>
<dbReference type="Proteomes" id="UP000516018">
    <property type="component" value="Chromosome"/>
</dbReference>
<gene>
    <name evidence="1" type="ORF">H8B22_00005</name>
</gene>
<evidence type="ECO:0000313" key="1">
    <source>
        <dbReference type="EMBL" id="QNP40692.1"/>
    </source>
</evidence>
<dbReference type="RefSeq" id="WP_187712132.1">
    <property type="nucleotide sequence ID" value="NZ_CP060820.1"/>
</dbReference>
<reference evidence="1 2" key="1">
    <citation type="submission" date="2020-08" db="EMBL/GenBank/DDBJ databases">
        <title>Lysobacter sp. II4 sp. nov., isolated from soil.</title>
        <authorList>
            <person name="Woo C.Y."/>
            <person name="Kim J."/>
        </authorList>
    </citation>
    <scope>NUCLEOTIDE SEQUENCE [LARGE SCALE GENOMIC DNA]</scope>
    <source>
        <strain evidence="1 2">II4</strain>
    </source>
</reference>
<name>A0A7H0FXC6_9GAMM</name>